<evidence type="ECO:0000256" key="1">
    <source>
        <dbReference type="ARBA" id="ARBA00000900"/>
    </source>
</evidence>
<evidence type="ECO:0000256" key="16">
    <source>
        <dbReference type="RuleBase" id="RU367090"/>
    </source>
</evidence>
<comment type="subunit">
    <text evidence="16">Component of the ribosome quality control complex (RQC).</text>
</comment>
<dbReference type="FunFam" id="3.30.40.10:FF:000038">
    <property type="entry name" value="E3 ubiquitin-protein ligase listerin"/>
    <property type="match status" value="1"/>
</dbReference>
<name>A0AAD5K9W4_9FUNG</name>
<dbReference type="EC" id="2.3.2.27" evidence="5 16"/>
<dbReference type="GO" id="GO:0008270">
    <property type="term" value="F:zinc ion binding"/>
    <property type="evidence" value="ECO:0007669"/>
    <property type="project" value="UniProtKB-KW"/>
</dbReference>
<sequence>MGKPPKQPRTKGSLQPASSSRAAEIASSGSALSFQNLGGFAQFAGTTPGSPIATSTVDTDALSLTNSLDAELVVILKKISKRDAVTKLKALEELETYLRVNTSVIPAVIPSWAKMYVKLTIEVDRRVRLAANHVHLLVSTNAKKKLAPHLKEFIGAWLITMFDQSPDVARAARNSFETVFSEDKRLGVFEFCQKDILEYVTEMILSKTPDTLSDPRHVTKEDMAAKFARVISGCFYCIGHIIEKLSEEEREKYMEDYNALFDSPTLWKFLGHNSPVIRKSVYRFIKTLLIQWKGILSIRLNIICSAFFASFLSEKEQGTFSDMWDAILLLTKEFPEAWLIAGKKKPIMPKFCNFLRSGLNGAVNIGYPSILVIIANLPSEIRDQPAFYKDLFTSFWKGVSSESIDQSNSDVFMNANAECIVYSLISESNAGTDRASYLINDTFTNLIKTSISLSKEFPEEKSSTKLMAILAKHLTVLASAQSVKDSMTQFWNELDTFIVQTVIDCSVPRGYTSSLDSFCRNVSKFVAEVRSQLDEKSEKQSTLYSKMTDLVKRLIGASFTSSLVYKDKSPTLLLLANHAIKNYWDCLDESSLKEIIEQTKILLSLLTEDSQSTLESLSSVYVGLVSRISDSSEACGLWNLAIQKLSSIEGNNCQQAKALVAFLEQLNNSNNYQSNELDTMFEKYMIIQLDSSTKYIPENILQHLGTIGLKLHLLNPLFSEQTFNNVLVSFHKKLQQFLKLTKSADKVILGTALSILVILENILENRETACKLLDNKAFHGITTEVFEMMYINAEDGEDVDCRKIIARAASTVWNMISTSTANKDESYRSRLFKPILLHLKDSITDVTRSESPSGILNRVDKLISSFYAVGSQGFKEAMVILLGDANSWEALREPFTQYTSNLLTLTITDKYVGLIKTPPVDSDELMPVSYDSLGLSAYGRLIFSVAEYIVQIGPDEFFDGNNREWVMRHLTLSSIECQHGLDVPGCSRIWNSDVVGSTPIVLEFLQRVNYIFDYRFESVMVSELGHSWYTILYSAITNQSNSSSTNDNQDFLSFVANLILPSSVEDETTIIDAMSGVLVESILSKLVVQIGLKSDALPLWLKLVKAEATELKLPIKVAILNAIKTEFSQESDYKTLQSEITSKLSGISSLDEFGDNEGKAWKLLVLLNATSSHHGDAISIPSQRLMHLVLTIRKWFDDDSSLDDLEYHQRTRVLIQLAQLFINIAKSVKDVSGGQWDFFLERSYEWVTYSDPELDEELPFIYYAAQLFSTLKKLAYEGIVDLFAALDDQAPQYYETLLKLFTKEGEFALSTASTKPKIVYQELLADLIEDVPSSVLFESSDISEISGLLKVSNEVLQKRAFKLIEMHITHIVQELSVRLEFNANNEEESNDKVYIDKSIFDYMINPPNISKWHTLPLDEQALHDVFGFLLVWLLMFEHFNNITFRLKQEYTAQLKDANAVSKMIPFISKILGVGADQMIQPFDLSLWDINEYEVDGFDTAYEISYQVLAAHLYYRALKHIPSLIRQWWVDCKNRQLTIGIGSYTEKNFSAMLINSELDLVTRDDIKSLLEDNDGNEFTVKALRAASEVTATYRVDEQNMQIAIKLPSNFPLRQIDVESVQKVGVSDKQWRGWMFSVAAVIGSQNGNIVDALTVFKRNVNLHFSGVEDCTICYSIISAQDRSIPTKQCRTCKNKFHASCLYKWFRSSNSASCPLCRTVF</sequence>
<dbReference type="Pfam" id="PF23009">
    <property type="entry name" value="UBC_like"/>
    <property type="match status" value="1"/>
</dbReference>
<dbReference type="Proteomes" id="UP001209540">
    <property type="component" value="Unassembled WGS sequence"/>
</dbReference>
<dbReference type="InterPro" id="IPR011016">
    <property type="entry name" value="Znf_RING-CH"/>
</dbReference>
<comment type="similarity">
    <text evidence="4 16">Belongs to the LTN1 family.</text>
</comment>
<evidence type="ECO:0000256" key="2">
    <source>
        <dbReference type="ARBA" id="ARBA00004514"/>
    </source>
</evidence>
<protein>
    <recommendedName>
        <fullName evidence="6 16">E3 ubiquitin-protein ligase listerin</fullName>
        <ecNumber evidence="5 16">2.3.2.27</ecNumber>
    </recommendedName>
    <alternativeName>
        <fullName evidence="16">RING-type E3 ubiquitin transferase listerin</fullName>
    </alternativeName>
</protein>
<evidence type="ECO:0000256" key="7">
    <source>
        <dbReference type="ARBA" id="ARBA00022490"/>
    </source>
</evidence>
<dbReference type="GO" id="GO:0043023">
    <property type="term" value="F:ribosomal large subunit binding"/>
    <property type="evidence" value="ECO:0007669"/>
    <property type="project" value="TreeGrafter"/>
</dbReference>
<evidence type="ECO:0000256" key="4">
    <source>
        <dbReference type="ARBA" id="ARBA00007997"/>
    </source>
</evidence>
<accession>A0AAD5K9W4</accession>
<proteinExistence type="inferred from homology"/>
<dbReference type="SUPFAM" id="SSF48371">
    <property type="entry name" value="ARM repeat"/>
    <property type="match status" value="1"/>
</dbReference>
<dbReference type="GO" id="GO:0072344">
    <property type="term" value="P:rescue of stalled ribosome"/>
    <property type="evidence" value="ECO:0007669"/>
    <property type="project" value="UniProtKB-UniRule"/>
</dbReference>
<dbReference type="SUPFAM" id="SSF57850">
    <property type="entry name" value="RING/U-box"/>
    <property type="match status" value="1"/>
</dbReference>
<evidence type="ECO:0000256" key="10">
    <source>
        <dbReference type="ARBA" id="ARBA00022737"/>
    </source>
</evidence>
<dbReference type="GO" id="GO:1990112">
    <property type="term" value="C:RQC complex"/>
    <property type="evidence" value="ECO:0007669"/>
    <property type="project" value="UniProtKB-UniRule"/>
</dbReference>
<comment type="function">
    <text evidence="14">E3 ubiquitin-protein ligase component of the ribosome quality control complex (RQC), a ribosome-associated complex that mediates ubiquitination and extraction of incompletely synthesized nascent chains for proteasomal degradation. Mediates ubiquitination of proteins derived from mRNAs lacking stop codons (non-stop proteins) and other translation arrest products induced by poly-lysine sequences and tandem rare codons. Ubiquitination leads to CDC48 recruitment for extraction and degradation of the incomplete translation product. May indirectly play a role in chromatin function and transcription.</text>
</comment>
<dbReference type="PANTHER" id="PTHR12389:SF0">
    <property type="entry name" value="E3 UBIQUITIN-PROTEIN LIGASE LISTERIN"/>
    <property type="match status" value="1"/>
</dbReference>
<evidence type="ECO:0000256" key="11">
    <source>
        <dbReference type="ARBA" id="ARBA00022771"/>
    </source>
</evidence>
<dbReference type="InterPro" id="IPR016024">
    <property type="entry name" value="ARM-type_fold"/>
</dbReference>
<dbReference type="EMBL" id="JAIXMP010000013">
    <property type="protein sequence ID" value="KAI9263195.1"/>
    <property type="molecule type" value="Genomic_DNA"/>
</dbReference>
<evidence type="ECO:0000256" key="3">
    <source>
        <dbReference type="ARBA" id="ARBA00004906"/>
    </source>
</evidence>
<evidence type="ECO:0000256" key="13">
    <source>
        <dbReference type="ARBA" id="ARBA00022833"/>
    </source>
</evidence>
<dbReference type="InterPro" id="IPR039804">
    <property type="entry name" value="RING-CH-C4HC3_LTN1"/>
</dbReference>
<dbReference type="InterPro" id="IPR013083">
    <property type="entry name" value="Znf_RING/FYVE/PHD"/>
</dbReference>
<dbReference type="PROSITE" id="PS51292">
    <property type="entry name" value="ZF_RING_CH"/>
    <property type="match status" value="1"/>
</dbReference>
<dbReference type="InterPro" id="IPR039795">
    <property type="entry name" value="LTN1/Rkr1"/>
</dbReference>
<comment type="pathway">
    <text evidence="3 16">Protein modification; protein ubiquitination.</text>
</comment>
<dbReference type="GO" id="GO:1990116">
    <property type="term" value="P:ribosome-associated ubiquitin-dependent protein catabolic process"/>
    <property type="evidence" value="ECO:0007669"/>
    <property type="project" value="UniProtKB-UniRule"/>
</dbReference>
<dbReference type="SMART" id="SM00744">
    <property type="entry name" value="RINGv"/>
    <property type="match status" value="1"/>
</dbReference>
<keyword evidence="12 16" id="KW-0833">Ubl conjugation pathway</keyword>
<dbReference type="GO" id="GO:0005829">
    <property type="term" value="C:cytosol"/>
    <property type="evidence" value="ECO:0007669"/>
    <property type="project" value="UniProtKB-SubCell"/>
</dbReference>
<evidence type="ECO:0000256" key="14">
    <source>
        <dbReference type="ARBA" id="ARBA00055150"/>
    </source>
</evidence>
<evidence type="ECO:0000259" key="19">
    <source>
        <dbReference type="PROSITE" id="PS51292"/>
    </source>
</evidence>
<comment type="catalytic activity">
    <reaction evidence="1 16">
        <text>S-ubiquitinyl-[E2 ubiquitin-conjugating enzyme]-L-cysteine + [acceptor protein]-L-lysine = [E2 ubiquitin-conjugating enzyme]-L-cysteine + N(6)-ubiquitinyl-[acceptor protein]-L-lysine.</text>
        <dbReference type="EC" id="2.3.2.27"/>
    </reaction>
</comment>
<keyword evidence="21" id="KW-1185">Reference proteome</keyword>
<dbReference type="Pfam" id="PF13639">
    <property type="entry name" value="zf-RING_2"/>
    <property type="match status" value="1"/>
</dbReference>
<reference evidence="20" key="2">
    <citation type="submission" date="2023-02" db="EMBL/GenBank/DDBJ databases">
        <authorList>
            <consortium name="DOE Joint Genome Institute"/>
            <person name="Mondo S.J."/>
            <person name="Chang Y."/>
            <person name="Wang Y."/>
            <person name="Ahrendt S."/>
            <person name="Andreopoulos W."/>
            <person name="Barry K."/>
            <person name="Beard J."/>
            <person name="Benny G.L."/>
            <person name="Blankenship S."/>
            <person name="Bonito G."/>
            <person name="Cuomo C."/>
            <person name="Desiro A."/>
            <person name="Gervers K.A."/>
            <person name="Hundley H."/>
            <person name="Kuo A."/>
            <person name="LaButti K."/>
            <person name="Lang B.F."/>
            <person name="Lipzen A."/>
            <person name="O'Donnell K."/>
            <person name="Pangilinan J."/>
            <person name="Reynolds N."/>
            <person name="Sandor L."/>
            <person name="Smith M.W."/>
            <person name="Tsang A."/>
            <person name="Grigoriev I.V."/>
            <person name="Stajich J.E."/>
            <person name="Spatafora J.W."/>
        </authorList>
    </citation>
    <scope>NUCLEOTIDE SEQUENCE</scope>
    <source>
        <strain evidence="20">RSA 2281</strain>
    </source>
</reference>
<dbReference type="Gene3D" id="1.25.10.10">
    <property type="entry name" value="Leucine-rich Repeat Variant"/>
    <property type="match status" value="1"/>
</dbReference>
<reference evidence="20" key="1">
    <citation type="journal article" date="2022" name="IScience">
        <title>Evolution of zygomycete secretomes and the origins of terrestrial fungal ecologies.</title>
        <authorList>
            <person name="Chang Y."/>
            <person name="Wang Y."/>
            <person name="Mondo S."/>
            <person name="Ahrendt S."/>
            <person name="Andreopoulos W."/>
            <person name="Barry K."/>
            <person name="Beard J."/>
            <person name="Benny G.L."/>
            <person name="Blankenship S."/>
            <person name="Bonito G."/>
            <person name="Cuomo C."/>
            <person name="Desiro A."/>
            <person name="Gervers K.A."/>
            <person name="Hundley H."/>
            <person name="Kuo A."/>
            <person name="LaButti K."/>
            <person name="Lang B.F."/>
            <person name="Lipzen A."/>
            <person name="O'Donnell K."/>
            <person name="Pangilinan J."/>
            <person name="Reynolds N."/>
            <person name="Sandor L."/>
            <person name="Smith M.E."/>
            <person name="Tsang A."/>
            <person name="Grigoriev I.V."/>
            <person name="Stajich J.E."/>
            <person name="Spatafora J.W."/>
        </authorList>
    </citation>
    <scope>NUCLEOTIDE SEQUENCE</scope>
    <source>
        <strain evidence="20">RSA 2281</strain>
    </source>
</reference>
<evidence type="ECO:0000256" key="17">
    <source>
        <dbReference type="SAM" id="MobiDB-lite"/>
    </source>
</evidence>
<dbReference type="Gene3D" id="3.30.40.10">
    <property type="entry name" value="Zinc/RING finger domain, C3HC4 (zinc finger)"/>
    <property type="match status" value="1"/>
</dbReference>
<dbReference type="Pfam" id="PF22958">
    <property type="entry name" value="Ltn1_1st"/>
    <property type="match status" value="1"/>
</dbReference>
<organism evidence="20 21">
    <name type="scientific">Phascolomyces articulosus</name>
    <dbReference type="NCBI Taxonomy" id="60185"/>
    <lineage>
        <taxon>Eukaryota</taxon>
        <taxon>Fungi</taxon>
        <taxon>Fungi incertae sedis</taxon>
        <taxon>Mucoromycota</taxon>
        <taxon>Mucoromycotina</taxon>
        <taxon>Mucoromycetes</taxon>
        <taxon>Mucorales</taxon>
        <taxon>Lichtheimiaceae</taxon>
        <taxon>Phascolomyces</taxon>
    </lineage>
</organism>
<dbReference type="Pfam" id="PF22999">
    <property type="entry name" value="LTN1_E3_ligase_6th"/>
    <property type="match status" value="1"/>
</dbReference>
<keyword evidence="10" id="KW-0677">Repeat</keyword>
<feature type="region of interest" description="Disordered" evidence="17">
    <location>
        <begin position="1"/>
        <end position="24"/>
    </location>
</feature>
<dbReference type="InterPro" id="IPR054476">
    <property type="entry name" value="Ltn1_N"/>
</dbReference>
<keyword evidence="7" id="KW-0963">Cytoplasm</keyword>
<evidence type="ECO:0000259" key="18">
    <source>
        <dbReference type="PROSITE" id="PS50089"/>
    </source>
</evidence>
<keyword evidence="8 16" id="KW-0808">Transferase</keyword>
<keyword evidence="13 16" id="KW-0862">Zinc</keyword>
<dbReference type="InterPro" id="IPR011989">
    <property type="entry name" value="ARM-like"/>
</dbReference>
<evidence type="ECO:0000256" key="8">
    <source>
        <dbReference type="ARBA" id="ARBA00022679"/>
    </source>
</evidence>
<dbReference type="PANTHER" id="PTHR12389">
    <property type="entry name" value="ZINC FINGER PROTEIN 294"/>
    <property type="match status" value="1"/>
</dbReference>
<feature type="domain" description="RING-type" evidence="18">
    <location>
        <begin position="1668"/>
        <end position="1715"/>
    </location>
</feature>
<evidence type="ECO:0000256" key="9">
    <source>
        <dbReference type="ARBA" id="ARBA00022723"/>
    </source>
</evidence>
<evidence type="ECO:0000256" key="12">
    <source>
        <dbReference type="ARBA" id="ARBA00022786"/>
    </source>
</evidence>
<feature type="domain" description="RING-CH-type" evidence="19">
    <location>
        <begin position="1660"/>
        <end position="1718"/>
    </location>
</feature>
<gene>
    <name evidence="20" type="ORF">BDA99DRAFT_559751</name>
</gene>
<evidence type="ECO:0000256" key="15">
    <source>
        <dbReference type="PROSITE-ProRule" id="PRU00175"/>
    </source>
</evidence>
<evidence type="ECO:0000256" key="5">
    <source>
        <dbReference type="ARBA" id="ARBA00012483"/>
    </source>
</evidence>
<comment type="function">
    <text evidence="16">E3 ubiquitin-protein ligase. Component of the ribosome quality control complex (RQC), a ribosome-associated complex that mediates ubiquitination and extraction of incompletely synthesized nascent chains for proteasomal degradation.</text>
</comment>
<comment type="caution">
    <text evidence="20">The sequence shown here is derived from an EMBL/GenBank/DDBJ whole genome shotgun (WGS) entry which is preliminary data.</text>
</comment>
<keyword evidence="11 15" id="KW-0863">Zinc-finger</keyword>
<dbReference type="PROSITE" id="PS50089">
    <property type="entry name" value="ZF_RING_2"/>
    <property type="match status" value="1"/>
</dbReference>
<keyword evidence="9 16" id="KW-0479">Metal-binding</keyword>
<evidence type="ECO:0000256" key="6">
    <source>
        <dbReference type="ARBA" id="ARBA00017157"/>
    </source>
</evidence>
<dbReference type="InterPro" id="IPR054478">
    <property type="entry name" value="LTN1_UBC"/>
</dbReference>
<comment type="subcellular location">
    <subcellularLocation>
        <location evidence="2">Cytoplasm</location>
        <location evidence="2">Cytosol</location>
    </subcellularLocation>
</comment>
<dbReference type="InterPro" id="IPR054477">
    <property type="entry name" value="LTN1_E3_ligase_6th"/>
</dbReference>
<dbReference type="CDD" id="cd16491">
    <property type="entry name" value="RING-CH-C4HC3_LTN1"/>
    <property type="match status" value="1"/>
</dbReference>
<evidence type="ECO:0000313" key="20">
    <source>
        <dbReference type="EMBL" id="KAI9263195.1"/>
    </source>
</evidence>
<dbReference type="GO" id="GO:0061630">
    <property type="term" value="F:ubiquitin protein ligase activity"/>
    <property type="evidence" value="ECO:0007669"/>
    <property type="project" value="UniProtKB-UniRule"/>
</dbReference>
<dbReference type="InterPro" id="IPR001841">
    <property type="entry name" value="Znf_RING"/>
</dbReference>
<evidence type="ECO:0000313" key="21">
    <source>
        <dbReference type="Proteomes" id="UP001209540"/>
    </source>
</evidence>